<dbReference type="SMART" id="SM00072">
    <property type="entry name" value="GuKc"/>
    <property type="match status" value="1"/>
</dbReference>
<dbReference type="SMART" id="SM00326">
    <property type="entry name" value="SH3"/>
    <property type="match status" value="1"/>
</dbReference>
<evidence type="ECO:0000313" key="7">
    <source>
        <dbReference type="EMBL" id="CAF1520206.1"/>
    </source>
</evidence>
<gene>
    <name evidence="8" type="ORF">EDS130_LOCUS44687</name>
    <name evidence="7" type="ORF">XAT740_LOCUS40749</name>
</gene>
<dbReference type="Gene3D" id="3.40.50.300">
    <property type="entry name" value="P-loop containing nucleotide triphosphate hydrolases"/>
    <property type="match status" value="1"/>
</dbReference>
<dbReference type="InterPro" id="IPR008145">
    <property type="entry name" value="GK/Ca_channel_bsu"/>
</dbReference>
<keyword evidence="2 3" id="KW-0728">SH3 domain</keyword>
<dbReference type="InterPro" id="IPR036034">
    <property type="entry name" value="PDZ_sf"/>
</dbReference>
<feature type="domain" description="PDZ" evidence="6">
    <location>
        <begin position="167"/>
        <end position="250"/>
    </location>
</feature>
<dbReference type="InterPro" id="IPR050716">
    <property type="entry name" value="MAGUK"/>
</dbReference>
<dbReference type="Gene3D" id="2.30.30.40">
    <property type="entry name" value="SH3 Domains"/>
    <property type="match status" value="1"/>
</dbReference>
<dbReference type="PANTHER" id="PTHR23122">
    <property type="entry name" value="MEMBRANE-ASSOCIATED GUANYLATE KINASE MAGUK"/>
    <property type="match status" value="1"/>
</dbReference>
<dbReference type="AlphaFoldDB" id="A0A815UQ13"/>
<dbReference type="EMBL" id="CAJNOR010004673">
    <property type="protein sequence ID" value="CAF1520206.1"/>
    <property type="molecule type" value="Genomic_DNA"/>
</dbReference>
<accession>A0A815UQ13</accession>
<dbReference type="InterPro" id="IPR001452">
    <property type="entry name" value="SH3_domain"/>
</dbReference>
<keyword evidence="9" id="KW-1185">Reference proteome</keyword>
<dbReference type="EMBL" id="CAJNOJ010000902">
    <property type="protein sequence ID" value="CAF1532493.1"/>
    <property type="molecule type" value="Genomic_DNA"/>
</dbReference>
<organism evidence="7 9">
    <name type="scientific">Adineta ricciae</name>
    <name type="common">Rotifer</name>
    <dbReference type="NCBI Taxonomy" id="249248"/>
    <lineage>
        <taxon>Eukaryota</taxon>
        <taxon>Metazoa</taxon>
        <taxon>Spiralia</taxon>
        <taxon>Gnathifera</taxon>
        <taxon>Rotifera</taxon>
        <taxon>Eurotatoria</taxon>
        <taxon>Bdelloidea</taxon>
        <taxon>Adinetida</taxon>
        <taxon>Adinetidae</taxon>
        <taxon>Adineta</taxon>
    </lineage>
</organism>
<protein>
    <submittedName>
        <fullName evidence="7">Uncharacterized protein</fullName>
    </submittedName>
</protein>
<dbReference type="InterPro" id="IPR036028">
    <property type="entry name" value="SH3-like_dom_sf"/>
</dbReference>
<dbReference type="InterPro" id="IPR020590">
    <property type="entry name" value="Guanylate_kinase_CS"/>
</dbReference>
<dbReference type="PROSITE" id="PS50002">
    <property type="entry name" value="SH3"/>
    <property type="match status" value="1"/>
</dbReference>
<comment type="caution">
    <text evidence="7">The sequence shown here is derived from an EMBL/GenBank/DDBJ whole genome shotgun (WGS) entry which is preliminary data.</text>
</comment>
<evidence type="ECO:0000259" key="4">
    <source>
        <dbReference type="PROSITE" id="PS50002"/>
    </source>
</evidence>
<dbReference type="FunFam" id="3.30.63.10:FF:000002">
    <property type="entry name" value="Guanylate kinase 1"/>
    <property type="match status" value="1"/>
</dbReference>
<reference evidence="7" key="1">
    <citation type="submission" date="2021-02" db="EMBL/GenBank/DDBJ databases">
        <authorList>
            <person name="Nowell W R."/>
        </authorList>
    </citation>
    <scope>NUCLEOTIDE SEQUENCE</scope>
</reference>
<evidence type="ECO:0000313" key="8">
    <source>
        <dbReference type="EMBL" id="CAF1532493.1"/>
    </source>
</evidence>
<dbReference type="Pfam" id="PF00625">
    <property type="entry name" value="Guanylate_kin"/>
    <property type="match status" value="1"/>
</dbReference>
<dbReference type="PROSITE" id="PS00856">
    <property type="entry name" value="GUANYLATE_KINASE_1"/>
    <property type="match status" value="1"/>
</dbReference>
<evidence type="ECO:0000256" key="1">
    <source>
        <dbReference type="ARBA" id="ARBA00007014"/>
    </source>
</evidence>
<evidence type="ECO:0000313" key="9">
    <source>
        <dbReference type="Proteomes" id="UP000663828"/>
    </source>
</evidence>
<dbReference type="PROSITE" id="PS50106">
    <property type="entry name" value="PDZ"/>
    <property type="match status" value="1"/>
</dbReference>
<evidence type="ECO:0000259" key="6">
    <source>
        <dbReference type="PROSITE" id="PS50106"/>
    </source>
</evidence>
<comment type="similarity">
    <text evidence="1">Belongs to the MAGUK family.</text>
</comment>
<evidence type="ECO:0000259" key="5">
    <source>
        <dbReference type="PROSITE" id="PS50052"/>
    </source>
</evidence>
<evidence type="ECO:0000256" key="2">
    <source>
        <dbReference type="ARBA" id="ARBA00022443"/>
    </source>
</evidence>
<dbReference type="SUPFAM" id="SSF50156">
    <property type="entry name" value="PDZ domain-like"/>
    <property type="match status" value="1"/>
</dbReference>
<dbReference type="Pfam" id="PF00595">
    <property type="entry name" value="PDZ"/>
    <property type="match status" value="1"/>
</dbReference>
<dbReference type="InterPro" id="IPR008144">
    <property type="entry name" value="Guanylate_kin-like_dom"/>
</dbReference>
<name>A0A815UQ13_ADIRI</name>
<feature type="domain" description="SH3" evidence="4">
    <location>
        <begin position="271"/>
        <end position="346"/>
    </location>
</feature>
<dbReference type="Proteomes" id="UP000663828">
    <property type="component" value="Unassembled WGS sequence"/>
</dbReference>
<dbReference type="Gene3D" id="2.30.42.10">
    <property type="match status" value="1"/>
</dbReference>
<dbReference type="PROSITE" id="PS50052">
    <property type="entry name" value="GUANYLATE_KINASE_2"/>
    <property type="match status" value="1"/>
</dbReference>
<dbReference type="SMART" id="SM00228">
    <property type="entry name" value="PDZ"/>
    <property type="match status" value="1"/>
</dbReference>
<dbReference type="OrthoDB" id="43580at2759"/>
<dbReference type="Proteomes" id="UP000663852">
    <property type="component" value="Unassembled WGS sequence"/>
</dbReference>
<dbReference type="InterPro" id="IPR001478">
    <property type="entry name" value="PDZ"/>
</dbReference>
<dbReference type="SUPFAM" id="SSF50044">
    <property type="entry name" value="SH3-domain"/>
    <property type="match status" value="1"/>
</dbReference>
<dbReference type="SUPFAM" id="SSF52540">
    <property type="entry name" value="P-loop containing nucleoside triphosphate hydrolases"/>
    <property type="match status" value="1"/>
</dbReference>
<dbReference type="InterPro" id="IPR027417">
    <property type="entry name" value="P-loop_NTPase"/>
</dbReference>
<evidence type="ECO:0000256" key="3">
    <source>
        <dbReference type="PROSITE-ProRule" id="PRU00192"/>
    </source>
</evidence>
<feature type="domain" description="Guanylate kinase-like" evidence="5">
    <location>
        <begin position="404"/>
        <end position="585"/>
    </location>
</feature>
<sequence length="605" mass="70258">MSVVPLSSPLSSSGNNVNINHNANDSSSVSSLLVDYSLLNSIIESNQFEKTLELYSLMLNTSFNYENKISLEIFIKELLHECSTANLSTDYQELTNILQKESFHSLISSYDLILEHYFREKSSKEADKDEQSCIVSLSSSSKVIDEEKENSTYATKLSEYNVSRLKIVRLEKRQGEPLGATICRLSEHDYRISIARIVFGSIAQGLFSIGDQLLEINHISIQSEYRTLDEIVQLIDSLQGTITFLLLPSSDLRNNSLGKTNPIFQSNQDDCSSVYVRTLFSYDPYDDMYIPCRELGLSFEENSILHIVNQDDQSWWQAFLMENEENKKKQQYPGLIPSKQFQEKRLKIVKCLLDEETIQTKKKLKKKKICKSISQQSTRQKILTTFSFGIYEPVEWFLPNSTRKRPIVLIGPPHIGRHELRQRLMNCLELSSLIDVAVPHTTRTKKDDEIDGRDYHFITRSQFEKDISNDLFVEHGEYEKNLYGTSKSAIEICCQTLNKICILNLLPEGLDSLKYSNLLPFVIYMKIPSTIHKLREYFYVNEQQWNEIETKTHLIEENYSYLFDKILFLNDSFESIFSQLKILVQDVQIKPMWVNQCWFSPRERF</sequence>
<proteinExistence type="inferred from homology"/>